<dbReference type="Gene3D" id="3.40.50.1820">
    <property type="entry name" value="alpha/beta hydrolase"/>
    <property type="match status" value="1"/>
</dbReference>
<feature type="compositionally biased region" description="Low complexity" evidence="1">
    <location>
        <begin position="285"/>
        <end position="312"/>
    </location>
</feature>
<comment type="caution">
    <text evidence="3">The sequence shown here is derived from an EMBL/GenBank/DDBJ whole genome shotgun (WGS) entry which is preliminary data.</text>
</comment>
<feature type="region of interest" description="Disordered" evidence="1">
    <location>
        <begin position="253"/>
        <end position="350"/>
    </location>
</feature>
<dbReference type="Pfam" id="PF12680">
    <property type="entry name" value="SnoaL_2"/>
    <property type="match status" value="1"/>
</dbReference>
<evidence type="ECO:0000313" key="3">
    <source>
        <dbReference type="EMBL" id="GAA1553598.1"/>
    </source>
</evidence>
<proteinExistence type="predicted"/>
<accession>A0ABP4N0E1</accession>
<protein>
    <recommendedName>
        <fullName evidence="2">SnoaL-like domain-containing protein</fullName>
    </recommendedName>
</protein>
<feature type="compositionally biased region" description="Low complexity" evidence="1">
    <location>
        <begin position="336"/>
        <end position="350"/>
    </location>
</feature>
<dbReference type="Proteomes" id="UP001500363">
    <property type="component" value="Unassembled WGS sequence"/>
</dbReference>
<evidence type="ECO:0000259" key="2">
    <source>
        <dbReference type="Pfam" id="PF12680"/>
    </source>
</evidence>
<gene>
    <name evidence="3" type="ORF">GCM10009741_67620</name>
</gene>
<sequence length="473" mass="49231">MTDLPPYLRPFVLPVADAGEVRVERVGQVDLYHPAGTARTGAILFVHGGPAPPDLEVLPREWPVYQGYATAAAQRGLVAAVVDHGLIRGLDQLVTAADDVEAAVGVLRADPRVDPGRVALWFFSGAGLLAGEWLDSRPDWLRCLLLTYPLLATPPGVDELVNAAEVIGRHGQGGGVGDVSTTDLPVLLTRVGRERAELAGPVAEFVSAGGAALDIIDVPKGQHGFDMLDHTEESRAAVTKALDWAIAHLGEDPTATSTLPIPTETSKVSPASSLAKKTTAAPKNVKAAATSSTSTAVAEKASAGSTSSAPAGAAGGGEFAGATASAGATTAGGGRSSAAAGSSTPTPIPSAAPDLTAVVATAFSFETPATRVVDREHATYAAHDLEAFLALYSPTAQLQFADGAVLRGRRSLREYYRPLFETGKCKTELQQRMMLGEWVVEQSVRHDSDQGPVPTIVLYRVQDGLIVEVRFLA</sequence>
<reference evidence="4" key="1">
    <citation type="journal article" date="2019" name="Int. J. Syst. Evol. Microbiol.">
        <title>The Global Catalogue of Microorganisms (GCM) 10K type strain sequencing project: providing services to taxonomists for standard genome sequencing and annotation.</title>
        <authorList>
            <consortium name="The Broad Institute Genomics Platform"/>
            <consortium name="The Broad Institute Genome Sequencing Center for Infectious Disease"/>
            <person name="Wu L."/>
            <person name="Ma J."/>
        </authorList>
    </citation>
    <scope>NUCLEOTIDE SEQUENCE [LARGE SCALE GENOMIC DNA]</scope>
    <source>
        <strain evidence="4">JCM 14303</strain>
    </source>
</reference>
<organism evidence="3 4">
    <name type="scientific">Kribbella lupini</name>
    <dbReference type="NCBI Taxonomy" id="291602"/>
    <lineage>
        <taxon>Bacteria</taxon>
        <taxon>Bacillati</taxon>
        <taxon>Actinomycetota</taxon>
        <taxon>Actinomycetes</taxon>
        <taxon>Propionibacteriales</taxon>
        <taxon>Kribbellaceae</taxon>
        <taxon>Kribbella</taxon>
    </lineage>
</organism>
<name>A0ABP4N0E1_9ACTN</name>
<keyword evidence="4" id="KW-1185">Reference proteome</keyword>
<dbReference type="SUPFAM" id="SSF54427">
    <property type="entry name" value="NTF2-like"/>
    <property type="match status" value="1"/>
</dbReference>
<dbReference type="EMBL" id="BAAANC010000004">
    <property type="protein sequence ID" value="GAA1553598.1"/>
    <property type="molecule type" value="Genomic_DNA"/>
</dbReference>
<feature type="domain" description="SnoaL-like" evidence="2">
    <location>
        <begin position="377"/>
        <end position="469"/>
    </location>
</feature>
<dbReference type="InterPro" id="IPR029058">
    <property type="entry name" value="AB_hydrolase_fold"/>
</dbReference>
<feature type="compositionally biased region" description="Polar residues" evidence="1">
    <location>
        <begin position="254"/>
        <end position="276"/>
    </location>
</feature>
<dbReference type="RefSeq" id="WP_344181561.1">
    <property type="nucleotide sequence ID" value="NZ_BAAANC010000004.1"/>
</dbReference>
<evidence type="ECO:0000313" key="4">
    <source>
        <dbReference type="Proteomes" id="UP001500363"/>
    </source>
</evidence>
<dbReference type="SUPFAM" id="SSF53474">
    <property type="entry name" value="alpha/beta-Hydrolases"/>
    <property type="match status" value="1"/>
</dbReference>
<evidence type="ECO:0000256" key="1">
    <source>
        <dbReference type="SAM" id="MobiDB-lite"/>
    </source>
</evidence>
<feature type="compositionally biased region" description="Low complexity" evidence="1">
    <location>
        <begin position="320"/>
        <end position="329"/>
    </location>
</feature>
<dbReference type="Gene3D" id="3.10.450.50">
    <property type="match status" value="1"/>
</dbReference>
<dbReference type="InterPro" id="IPR032710">
    <property type="entry name" value="NTF2-like_dom_sf"/>
</dbReference>
<dbReference type="InterPro" id="IPR037401">
    <property type="entry name" value="SnoaL-like"/>
</dbReference>